<feature type="signal peptide" evidence="2">
    <location>
        <begin position="1"/>
        <end position="16"/>
    </location>
</feature>
<dbReference type="EnsemblPlants" id="Zm00001eb270100_T001">
    <property type="protein sequence ID" value="Zm00001eb270100_P001"/>
    <property type="gene ID" value="Zm00001eb270100"/>
</dbReference>
<reference evidence="3" key="2">
    <citation type="submission" date="2019-07" db="EMBL/GenBank/DDBJ databases">
        <authorList>
            <person name="Seetharam A."/>
            <person name="Woodhouse M."/>
            <person name="Cannon E."/>
        </authorList>
    </citation>
    <scope>NUCLEOTIDE SEQUENCE [LARGE SCALE GENOMIC DNA]</scope>
    <source>
        <strain evidence="3">cv. B73</strain>
    </source>
</reference>
<proteinExistence type="predicted"/>
<feature type="region of interest" description="Disordered" evidence="1">
    <location>
        <begin position="367"/>
        <end position="387"/>
    </location>
</feature>
<keyword evidence="2" id="KW-0732">Signal</keyword>
<accession>A0A804PTD2</accession>
<dbReference type="Gramene" id="Zm00001eb270100_T001">
    <property type="protein sequence ID" value="Zm00001eb270100_P001"/>
    <property type="gene ID" value="Zm00001eb270100"/>
</dbReference>
<dbReference type="Proteomes" id="UP000007305">
    <property type="component" value="Chromosome 6"/>
</dbReference>
<evidence type="ECO:0000313" key="4">
    <source>
        <dbReference type="Proteomes" id="UP000007305"/>
    </source>
</evidence>
<dbReference type="InParanoid" id="A0A804PTD2"/>
<evidence type="ECO:0000256" key="2">
    <source>
        <dbReference type="SAM" id="SignalP"/>
    </source>
</evidence>
<reference evidence="3" key="3">
    <citation type="submission" date="2021-05" db="UniProtKB">
        <authorList>
            <consortium name="EnsemblPlants"/>
        </authorList>
    </citation>
    <scope>IDENTIFICATION</scope>
    <source>
        <strain evidence="3">cv. B73</strain>
    </source>
</reference>
<evidence type="ECO:0000256" key="1">
    <source>
        <dbReference type="SAM" id="MobiDB-lite"/>
    </source>
</evidence>
<feature type="chain" id="PRO_5033033419" evidence="2">
    <location>
        <begin position="17"/>
        <end position="387"/>
    </location>
</feature>
<reference evidence="4" key="1">
    <citation type="journal article" date="2009" name="Science">
        <title>The B73 maize genome: complexity, diversity, and dynamics.</title>
        <authorList>
            <person name="Schnable P.S."/>
            <person name="Ware D."/>
            <person name="Fulton R.S."/>
            <person name="Stein J.C."/>
            <person name="Wei F."/>
            <person name="Pasternak S."/>
            <person name="Liang C."/>
            <person name="Zhang J."/>
            <person name="Fulton L."/>
            <person name="Graves T.A."/>
            <person name="Minx P."/>
            <person name="Reily A.D."/>
            <person name="Courtney L."/>
            <person name="Kruchowski S.S."/>
            <person name="Tomlinson C."/>
            <person name="Strong C."/>
            <person name="Delehaunty K."/>
            <person name="Fronick C."/>
            <person name="Courtney B."/>
            <person name="Rock S.M."/>
            <person name="Belter E."/>
            <person name="Du F."/>
            <person name="Kim K."/>
            <person name="Abbott R.M."/>
            <person name="Cotton M."/>
            <person name="Levy A."/>
            <person name="Marchetto P."/>
            <person name="Ochoa K."/>
            <person name="Jackson S.M."/>
            <person name="Gillam B."/>
            <person name="Chen W."/>
            <person name="Yan L."/>
            <person name="Higginbotham J."/>
            <person name="Cardenas M."/>
            <person name="Waligorski J."/>
            <person name="Applebaum E."/>
            <person name="Phelps L."/>
            <person name="Falcone J."/>
            <person name="Kanchi K."/>
            <person name="Thane T."/>
            <person name="Scimone A."/>
            <person name="Thane N."/>
            <person name="Henke J."/>
            <person name="Wang T."/>
            <person name="Ruppert J."/>
            <person name="Shah N."/>
            <person name="Rotter K."/>
            <person name="Hodges J."/>
            <person name="Ingenthron E."/>
            <person name="Cordes M."/>
            <person name="Kohlberg S."/>
            <person name="Sgro J."/>
            <person name="Delgado B."/>
            <person name="Mead K."/>
            <person name="Chinwalla A."/>
            <person name="Leonard S."/>
            <person name="Crouse K."/>
            <person name="Collura K."/>
            <person name="Kudrna D."/>
            <person name="Currie J."/>
            <person name="He R."/>
            <person name="Angelova A."/>
            <person name="Rajasekar S."/>
            <person name="Mueller T."/>
            <person name="Lomeli R."/>
            <person name="Scara G."/>
            <person name="Ko A."/>
            <person name="Delaney K."/>
            <person name="Wissotski M."/>
            <person name="Lopez G."/>
            <person name="Campos D."/>
            <person name="Braidotti M."/>
            <person name="Ashley E."/>
            <person name="Golser W."/>
            <person name="Kim H."/>
            <person name="Lee S."/>
            <person name="Lin J."/>
            <person name="Dujmic Z."/>
            <person name="Kim W."/>
            <person name="Talag J."/>
            <person name="Zuccolo A."/>
            <person name="Fan C."/>
            <person name="Sebastian A."/>
            <person name="Kramer M."/>
            <person name="Spiegel L."/>
            <person name="Nascimento L."/>
            <person name="Zutavern T."/>
            <person name="Miller B."/>
            <person name="Ambroise C."/>
            <person name="Muller S."/>
            <person name="Spooner W."/>
            <person name="Narechania A."/>
            <person name="Ren L."/>
            <person name="Wei S."/>
            <person name="Kumari S."/>
            <person name="Faga B."/>
            <person name="Levy M.J."/>
            <person name="McMahan L."/>
            <person name="Van Buren P."/>
            <person name="Vaughn M.W."/>
            <person name="Ying K."/>
            <person name="Yeh C.-T."/>
            <person name="Emrich S.J."/>
            <person name="Jia Y."/>
            <person name="Kalyanaraman A."/>
            <person name="Hsia A.-P."/>
            <person name="Barbazuk W.B."/>
            <person name="Baucom R.S."/>
            <person name="Brutnell T.P."/>
            <person name="Carpita N.C."/>
            <person name="Chaparro C."/>
            <person name="Chia J.-M."/>
            <person name="Deragon J.-M."/>
            <person name="Estill J.C."/>
            <person name="Fu Y."/>
            <person name="Jeddeloh J.A."/>
            <person name="Han Y."/>
            <person name="Lee H."/>
            <person name="Li P."/>
            <person name="Lisch D.R."/>
            <person name="Liu S."/>
            <person name="Liu Z."/>
            <person name="Nagel D.H."/>
            <person name="McCann M.C."/>
            <person name="SanMiguel P."/>
            <person name="Myers A.M."/>
            <person name="Nettleton D."/>
            <person name="Nguyen J."/>
            <person name="Penning B.W."/>
            <person name="Ponnala L."/>
            <person name="Schneider K.L."/>
            <person name="Schwartz D.C."/>
            <person name="Sharma A."/>
            <person name="Soderlund C."/>
            <person name="Springer N.M."/>
            <person name="Sun Q."/>
            <person name="Wang H."/>
            <person name="Waterman M."/>
            <person name="Westerman R."/>
            <person name="Wolfgruber T.K."/>
            <person name="Yang L."/>
            <person name="Yu Y."/>
            <person name="Zhang L."/>
            <person name="Zhou S."/>
            <person name="Zhu Q."/>
            <person name="Bennetzen J.L."/>
            <person name="Dawe R.K."/>
            <person name="Jiang J."/>
            <person name="Jiang N."/>
            <person name="Presting G.G."/>
            <person name="Wessler S.R."/>
            <person name="Aluru S."/>
            <person name="Martienssen R.A."/>
            <person name="Clifton S.W."/>
            <person name="McCombie W.R."/>
            <person name="Wing R.A."/>
            <person name="Wilson R.K."/>
        </authorList>
    </citation>
    <scope>NUCLEOTIDE SEQUENCE [LARGE SCALE GENOMIC DNA]</scope>
    <source>
        <strain evidence="4">cv. B73</strain>
    </source>
</reference>
<sequence length="387" mass="40957">MFLWLLLGITVPSIHQDLLLLGELNVVIDHHLHELLEPNLGLPLEHLPRLGGVPLEAVDFCRPEVLLVNDHVILPAEAGVAEGSLQELLDGVGLLSGDDVIPRLFLLQHEPHCLDVVPREPPVPGGREVAEEDPGLQPDLDAADGARDLARDEVLAAARGLVVEEHAVAGEYAVGLAVVDGVPVRGDLGGGVGRARVEGRVLALRRRRGAEHLRGTGLVVAHGLARQADGLEEAERPRGGDVGGVVGDLEGDGDVRLRGEVVDLVGGDGVERAAEGRGVGQVGVVEPHRGTRGRRHRVRVVVDVVQPLRVEVGGAADEAVHLVSLGQEQLREVAPVLPRDARDQRHLPRRREGPRHRGGLVVHVAAAGSGSGGRAVGMSHLRSEEGD</sequence>
<organism evidence="3 4">
    <name type="scientific">Zea mays</name>
    <name type="common">Maize</name>
    <dbReference type="NCBI Taxonomy" id="4577"/>
    <lineage>
        <taxon>Eukaryota</taxon>
        <taxon>Viridiplantae</taxon>
        <taxon>Streptophyta</taxon>
        <taxon>Embryophyta</taxon>
        <taxon>Tracheophyta</taxon>
        <taxon>Spermatophyta</taxon>
        <taxon>Magnoliopsida</taxon>
        <taxon>Liliopsida</taxon>
        <taxon>Poales</taxon>
        <taxon>Poaceae</taxon>
        <taxon>PACMAD clade</taxon>
        <taxon>Panicoideae</taxon>
        <taxon>Andropogonodae</taxon>
        <taxon>Andropogoneae</taxon>
        <taxon>Tripsacinae</taxon>
        <taxon>Zea</taxon>
    </lineage>
</organism>
<protein>
    <submittedName>
        <fullName evidence="3">Uncharacterized protein</fullName>
    </submittedName>
</protein>
<dbReference type="AlphaFoldDB" id="A0A804PTD2"/>
<keyword evidence="4" id="KW-1185">Reference proteome</keyword>
<evidence type="ECO:0000313" key="3">
    <source>
        <dbReference type="EnsemblPlants" id="Zm00001eb270100_P001"/>
    </source>
</evidence>
<name>A0A804PTD2_MAIZE</name>